<dbReference type="WBParaSite" id="MBELARI_LOCUS19950">
    <property type="protein sequence ID" value="MBELARI_LOCUS19950"/>
    <property type="gene ID" value="MBELARI_LOCUS19950"/>
</dbReference>
<organism evidence="2 3">
    <name type="scientific">Mesorhabditis belari</name>
    <dbReference type="NCBI Taxonomy" id="2138241"/>
    <lineage>
        <taxon>Eukaryota</taxon>
        <taxon>Metazoa</taxon>
        <taxon>Ecdysozoa</taxon>
        <taxon>Nematoda</taxon>
        <taxon>Chromadorea</taxon>
        <taxon>Rhabditida</taxon>
        <taxon>Rhabditina</taxon>
        <taxon>Rhabditomorpha</taxon>
        <taxon>Rhabditoidea</taxon>
        <taxon>Rhabditidae</taxon>
        <taxon>Mesorhabditinae</taxon>
        <taxon>Mesorhabditis</taxon>
    </lineage>
</organism>
<dbReference type="Proteomes" id="UP000887575">
    <property type="component" value="Unassembled WGS sequence"/>
</dbReference>
<feature type="region of interest" description="Disordered" evidence="1">
    <location>
        <begin position="217"/>
        <end position="244"/>
    </location>
</feature>
<evidence type="ECO:0000313" key="3">
    <source>
        <dbReference type="WBParaSite" id="MBELARI_LOCUS19950"/>
    </source>
</evidence>
<keyword evidence="2" id="KW-1185">Reference proteome</keyword>
<dbReference type="AlphaFoldDB" id="A0AAF3F0B3"/>
<proteinExistence type="predicted"/>
<evidence type="ECO:0000313" key="2">
    <source>
        <dbReference type="Proteomes" id="UP000887575"/>
    </source>
</evidence>
<sequence>MQFSLQILPLSLQESVLKQVRIHEALKLLTLTRNLRLFFLKNGPFPQKLNALEITFSKGHENEIDSTHMVSMIFIQAEPHGVPNRYHLSSHSGTFEEENSQIMGPRSGPLFSTIRSCKSLTVKIEKESQPPPIYPPSISHHRMINNAVHHRRHMPALPPGANQMMPMYGNAAGQMMPIPPMMQPIRRPMMQPQMGNGHMVVQAAGKGWFGQVCGNFPKPSVHQGPPKKATKIKSPKSPRILPLQ</sequence>
<accession>A0AAF3F0B3</accession>
<name>A0AAF3F0B3_9BILA</name>
<evidence type="ECO:0000256" key="1">
    <source>
        <dbReference type="SAM" id="MobiDB-lite"/>
    </source>
</evidence>
<protein>
    <submittedName>
        <fullName evidence="3">Uncharacterized protein</fullName>
    </submittedName>
</protein>
<reference evidence="3" key="1">
    <citation type="submission" date="2024-02" db="UniProtKB">
        <authorList>
            <consortium name="WormBaseParasite"/>
        </authorList>
    </citation>
    <scope>IDENTIFICATION</scope>
</reference>